<sequence length="251" mass="29283">MANKLAWFLTDAGKRFSFYAACAVSTSTALVHFAPHTFFLDTYEEFLHLYKNGMAVQLTDKLKQRFQKTLDILELSDETIIWDKEEAQQLLDSLVMSENGQLYAMAKEILYRQSPKPLLDMCFATMSIIGLYGTSRHLNTKFDLYSRPIQLRLAMYYFVAMFMYGVYIMSKDTTQIFAEERIDKKLKQIDPRFAEGGAEYYRKVLQRNIALRTLMGSEGERRFSITGNENTFLRTRNLPLVHRKSIFDETQ</sequence>
<dbReference type="OrthoDB" id="110174at2759"/>
<dbReference type="AlphaFoldDB" id="A0A9P0NWN2"/>
<dbReference type="PANTHER" id="PTHR21824">
    <property type="entry name" value="TRANSMEMBRANE PROTEIN 177"/>
    <property type="match status" value="1"/>
</dbReference>
<protein>
    <recommendedName>
        <fullName evidence="4">Transmembrane protein 177</fullName>
    </recommendedName>
</protein>
<gene>
    <name evidence="2" type="ORF">ACAOBT_LOCUS3173</name>
</gene>
<accession>A0A9P0NWN2</accession>
<reference evidence="2" key="1">
    <citation type="submission" date="2022-03" db="EMBL/GenBank/DDBJ databases">
        <authorList>
            <person name="Sayadi A."/>
        </authorList>
    </citation>
    <scope>NUCLEOTIDE SEQUENCE</scope>
</reference>
<dbReference type="GO" id="GO:0016020">
    <property type="term" value="C:membrane"/>
    <property type="evidence" value="ECO:0007669"/>
    <property type="project" value="TreeGrafter"/>
</dbReference>
<name>A0A9P0NWN2_ACAOB</name>
<dbReference type="EMBL" id="CAKOFQ010006682">
    <property type="protein sequence ID" value="CAH1959441.1"/>
    <property type="molecule type" value="Genomic_DNA"/>
</dbReference>
<keyword evidence="1" id="KW-0472">Membrane</keyword>
<evidence type="ECO:0008006" key="4">
    <source>
        <dbReference type="Google" id="ProtNLM"/>
    </source>
</evidence>
<evidence type="ECO:0000313" key="3">
    <source>
        <dbReference type="Proteomes" id="UP001152888"/>
    </source>
</evidence>
<organism evidence="2 3">
    <name type="scientific">Acanthoscelides obtectus</name>
    <name type="common">Bean weevil</name>
    <name type="synonym">Bruchus obtectus</name>
    <dbReference type="NCBI Taxonomy" id="200917"/>
    <lineage>
        <taxon>Eukaryota</taxon>
        <taxon>Metazoa</taxon>
        <taxon>Ecdysozoa</taxon>
        <taxon>Arthropoda</taxon>
        <taxon>Hexapoda</taxon>
        <taxon>Insecta</taxon>
        <taxon>Pterygota</taxon>
        <taxon>Neoptera</taxon>
        <taxon>Endopterygota</taxon>
        <taxon>Coleoptera</taxon>
        <taxon>Polyphaga</taxon>
        <taxon>Cucujiformia</taxon>
        <taxon>Chrysomeloidea</taxon>
        <taxon>Chrysomelidae</taxon>
        <taxon>Bruchinae</taxon>
        <taxon>Bruchini</taxon>
        <taxon>Acanthoscelides</taxon>
    </lineage>
</organism>
<feature type="transmembrane region" description="Helical" evidence="1">
    <location>
        <begin position="154"/>
        <end position="170"/>
    </location>
</feature>
<evidence type="ECO:0000256" key="1">
    <source>
        <dbReference type="SAM" id="Phobius"/>
    </source>
</evidence>
<comment type="caution">
    <text evidence="2">The sequence shown here is derived from an EMBL/GenBank/DDBJ whole genome shotgun (WGS) entry which is preliminary data.</text>
</comment>
<evidence type="ECO:0000313" key="2">
    <source>
        <dbReference type="EMBL" id="CAH1959441.1"/>
    </source>
</evidence>
<dbReference type="PANTHER" id="PTHR21824:SF4">
    <property type="entry name" value="TRANSMEMBRANE PROTEIN 177"/>
    <property type="match status" value="1"/>
</dbReference>
<keyword evidence="3" id="KW-1185">Reference proteome</keyword>
<proteinExistence type="predicted"/>
<dbReference type="InterPro" id="IPR026620">
    <property type="entry name" value="TMEM177"/>
</dbReference>
<dbReference type="Proteomes" id="UP001152888">
    <property type="component" value="Unassembled WGS sequence"/>
</dbReference>
<keyword evidence="1" id="KW-0812">Transmembrane</keyword>
<keyword evidence="1" id="KW-1133">Transmembrane helix</keyword>